<feature type="binding site" evidence="5">
    <location>
        <position position="308"/>
    </location>
    <ligand>
        <name>S-adenosyl-L-methionine</name>
        <dbReference type="ChEBI" id="CHEBI:59789"/>
    </ligand>
</feature>
<feature type="binding site" evidence="5">
    <location>
        <position position="290"/>
    </location>
    <ligand>
        <name>S-adenosyl-L-methionine</name>
        <dbReference type="ChEBI" id="CHEBI:59789"/>
    </ligand>
</feature>
<dbReference type="GO" id="GO:0070475">
    <property type="term" value="P:rRNA base methylation"/>
    <property type="evidence" value="ECO:0007669"/>
    <property type="project" value="TreeGrafter"/>
</dbReference>
<dbReference type="InterPro" id="IPR023267">
    <property type="entry name" value="RCMT"/>
</dbReference>
<keyword evidence="3 5" id="KW-0949">S-adenosyl-L-methionine</keyword>
<proteinExistence type="inferred from homology"/>
<dbReference type="Gene3D" id="3.30.70.1170">
    <property type="entry name" value="Sun protein, domain 3"/>
    <property type="match status" value="1"/>
</dbReference>
<evidence type="ECO:0000313" key="9">
    <source>
        <dbReference type="EMBL" id="RWS16871.1"/>
    </source>
</evidence>
<evidence type="ECO:0000256" key="1">
    <source>
        <dbReference type="ARBA" id="ARBA00022603"/>
    </source>
</evidence>
<comment type="caution">
    <text evidence="5">Lacks conserved residue(s) required for the propagation of feature annotation.</text>
</comment>
<comment type="similarity">
    <text evidence="5">Belongs to the class I-like SAM-binding methyltransferase superfamily. RsmB/NOP family.</text>
</comment>
<dbReference type="Pfam" id="PF21148">
    <property type="entry name" value="NSUN5_fdxn-like"/>
    <property type="match status" value="1"/>
</dbReference>
<evidence type="ECO:0000256" key="3">
    <source>
        <dbReference type="ARBA" id="ARBA00022691"/>
    </source>
</evidence>
<protein>
    <submittedName>
        <fullName evidence="8">Williams-beuren syndrome critical region-like protein</fullName>
    </submittedName>
</protein>
<evidence type="ECO:0000256" key="5">
    <source>
        <dbReference type="PROSITE-ProRule" id="PRU01023"/>
    </source>
</evidence>
<sequence length="427" mass="48755">MDEIPTEYRCAVKALSELRKRKQSLRSIMRQFHGGRKFKTIYVLIDKVVKNVAVIKKVIEHTQLKQEINDCNDLLLEVLVAELLFGQKFEALKSINSDIIKQILEHESKIKQNYERIKKTKAKSSKKDATVVKYVRVNLLKTTMDRVVKLLTESGFSFVSAQIDTLEQFIETASKLQLEDFLKDFNFPNELIVINAKATIVITALDEYKAGEIIFQDKASLFPIEMMRLKPNMKVLDVCGAPGTKTAVMASRCLNNIKITTIDKDQKRCDEMKKLMKSLNVTCVDIKCQDFLDSSFKVEENVDVILLDPSCSGSGMFDRHEYGEKKFDKGRCLKLASFQTKMLCKAMSLKPKRIVYSTCSVNTIENELVIKSAFKESPDSSNYKLIKDIPSWPKRGAQELVQCIRSDSEFLTKGFFAAVMKRVEKTN</sequence>
<evidence type="ECO:0000259" key="6">
    <source>
        <dbReference type="PROSITE" id="PS51686"/>
    </source>
</evidence>
<evidence type="ECO:0000313" key="10">
    <source>
        <dbReference type="Proteomes" id="UP000285301"/>
    </source>
</evidence>
<dbReference type="CDD" id="cd02440">
    <property type="entry name" value="AdoMet_MTases"/>
    <property type="match status" value="1"/>
</dbReference>
<keyword evidence="2 5" id="KW-0808">Transferase</keyword>
<dbReference type="InterPro" id="IPR001678">
    <property type="entry name" value="MeTrfase_RsmB-F_NOP2_dom"/>
</dbReference>
<dbReference type="Gene3D" id="3.40.50.150">
    <property type="entry name" value="Vaccinia Virus protein VP39"/>
    <property type="match status" value="1"/>
</dbReference>
<keyword evidence="1 5" id="KW-0489">Methyltransferase</keyword>
<evidence type="ECO:0000313" key="7">
    <source>
        <dbReference type="EMBL" id="RWS03324.1"/>
    </source>
</evidence>
<dbReference type="PANTHER" id="PTHR22807">
    <property type="entry name" value="NOP2 YEAST -RELATED NOL1/NOP2/FMU SUN DOMAIN-CONTAINING"/>
    <property type="match status" value="1"/>
</dbReference>
<dbReference type="AlphaFoldDB" id="A0A3S3R0X7"/>
<evidence type="ECO:0000256" key="2">
    <source>
        <dbReference type="ARBA" id="ARBA00022679"/>
    </source>
</evidence>
<feature type="binding site" evidence="5">
    <location>
        <position position="263"/>
    </location>
    <ligand>
        <name>S-adenosyl-L-methionine</name>
        <dbReference type="ChEBI" id="CHEBI:59789"/>
    </ligand>
</feature>
<evidence type="ECO:0000256" key="4">
    <source>
        <dbReference type="ARBA" id="ARBA00022884"/>
    </source>
</evidence>
<dbReference type="Pfam" id="PF01189">
    <property type="entry name" value="Methyltr_RsmB-F"/>
    <property type="match status" value="1"/>
</dbReference>
<dbReference type="InterPro" id="IPR049560">
    <property type="entry name" value="MeTrfase_RsmB-F_NOP2_cat"/>
</dbReference>
<dbReference type="OrthoDB" id="435282at2759"/>
<name>A0A3S3R0X7_9ACAR</name>
<dbReference type="EMBL" id="NCKU01000156">
    <property type="protein sequence ID" value="RWS16871.1"/>
    <property type="molecule type" value="Genomic_DNA"/>
</dbReference>
<dbReference type="PRINTS" id="PR02008">
    <property type="entry name" value="RCMTFAMILY"/>
</dbReference>
<dbReference type="GO" id="GO:0008173">
    <property type="term" value="F:RNA methyltransferase activity"/>
    <property type="evidence" value="ECO:0007669"/>
    <property type="project" value="InterPro"/>
</dbReference>
<dbReference type="Proteomes" id="UP000285301">
    <property type="component" value="Unassembled WGS sequence"/>
</dbReference>
<dbReference type="STRING" id="1965070.A0A3S3R0X7"/>
<keyword evidence="4 5" id="KW-0694">RNA-binding</keyword>
<dbReference type="PANTHER" id="PTHR22807:SF4">
    <property type="entry name" value="28S RRNA (CYTOSINE-C(5))-METHYLTRANSFERASE"/>
    <property type="match status" value="1"/>
</dbReference>
<dbReference type="InterPro" id="IPR049561">
    <property type="entry name" value="NSUN5_7_fdxn-like"/>
</dbReference>
<dbReference type="EMBL" id="NCKU01006607">
    <property type="protein sequence ID" value="RWS03324.1"/>
    <property type="molecule type" value="Genomic_DNA"/>
</dbReference>
<feature type="domain" description="SAM-dependent MTase RsmB/NOP-type" evidence="6">
    <location>
        <begin position="123"/>
        <end position="423"/>
    </location>
</feature>
<dbReference type="SUPFAM" id="SSF53335">
    <property type="entry name" value="S-adenosyl-L-methionine-dependent methyltransferases"/>
    <property type="match status" value="1"/>
</dbReference>
<evidence type="ECO:0000313" key="8">
    <source>
        <dbReference type="EMBL" id="RWS16847.1"/>
    </source>
</evidence>
<reference evidence="8 10" key="1">
    <citation type="journal article" date="2018" name="Gigascience">
        <title>Genomes of trombidid mites reveal novel predicted allergens and laterally-transferred genes associated with secondary metabolism.</title>
        <authorList>
            <person name="Dong X."/>
            <person name="Chaisiri K."/>
            <person name="Xia D."/>
            <person name="Armstrong S.D."/>
            <person name="Fang Y."/>
            <person name="Donnelly M.J."/>
            <person name="Kadowaki T."/>
            <person name="McGarry J.W."/>
            <person name="Darby A.C."/>
            <person name="Makepeace B.L."/>
        </authorList>
    </citation>
    <scope>NUCLEOTIDE SEQUENCE [LARGE SCALE GENOMIC DNA]</scope>
    <source>
        <strain evidence="8">UoL-WK</strain>
    </source>
</reference>
<reference evidence="8" key="2">
    <citation type="submission" date="2018-11" db="EMBL/GenBank/DDBJ databases">
        <title>Trombidioid mite genomics.</title>
        <authorList>
            <person name="Dong X."/>
        </authorList>
    </citation>
    <scope>NUCLEOTIDE SEQUENCE</scope>
    <source>
        <strain evidence="8">UoL-WK</strain>
    </source>
</reference>
<dbReference type="PROSITE" id="PS51686">
    <property type="entry name" value="SAM_MT_RSMB_NOP"/>
    <property type="match status" value="1"/>
</dbReference>
<dbReference type="GO" id="GO:0003723">
    <property type="term" value="F:RNA binding"/>
    <property type="evidence" value="ECO:0007669"/>
    <property type="project" value="UniProtKB-UniRule"/>
</dbReference>
<organism evidence="8 10">
    <name type="scientific">Dinothrombium tinctorium</name>
    <dbReference type="NCBI Taxonomy" id="1965070"/>
    <lineage>
        <taxon>Eukaryota</taxon>
        <taxon>Metazoa</taxon>
        <taxon>Ecdysozoa</taxon>
        <taxon>Arthropoda</taxon>
        <taxon>Chelicerata</taxon>
        <taxon>Arachnida</taxon>
        <taxon>Acari</taxon>
        <taxon>Acariformes</taxon>
        <taxon>Trombidiformes</taxon>
        <taxon>Prostigmata</taxon>
        <taxon>Anystina</taxon>
        <taxon>Parasitengona</taxon>
        <taxon>Trombidioidea</taxon>
        <taxon>Trombidiidae</taxon>
        <taxon>Dinothrombium</taxon>
    </lineage>
</organism>
<comment type="caution">
    <text evidence="8">The sequence shown here is derived from an EMBL/GenBank/DDBJ whole genome shotgun (WGS) entry which is preliminary data.</text>
</comment>
<dbReference type="GO" id="GO:0005730">
    <property type="term" value="C:nucleolus"/>
    <property type="evidence" value="ECO:0007669"/>
    <property type="project" value="TreeGrafter"/>
</dbReference>
<dbReference type="InterPro" id="IPR029063">
    <property type="entry name" value="SAM-dependent_MTases_sf"/>
</dbReference>
<dbReference type="EMBL" id="NCKU01000158">
    <property type="protein sequence ID" value="RWS16847.1"/>
    <property type="molecule type" value="Genomic_DNA"/>
</dbReference>
<gene>
    <name evidence="7" type="ORF">B4U79_00831</name>
    <name evidence="9" type="ORF">B4U79_01974</name>
    <name evidence="8" type="ORF">B4U79_06753</name>
</gene>
<keyword evidence="10" id="KW-1185">Reference proteome</keyword>
<feature type="active site" description="Nucleophile" evidence="5">
    <location>
        <position position="359"/>
    </location>
</feature>
<accession>A0A3S3R0X7</accession>